<dbReference type="SUPFAM" id="SSF52540">
    <property type="entry name" value="P-loop containing nucleoside triphosphate hydrolases"/>
    <property type="match status" value="2"/>
</dbReference>
<feature type="coiled-coil region" evidence="4">
    <location>
        <begin position="36"/>
        <end position="63"/>
    </location>
</feature>
<dbReference type="Pfam" id="PF00005">
    <property type="entry name" value="ABC_tran"/>
    <property type="match status" value="2"/>
</dbReference>
<feature type="domain" description="ABC transporter" evidence="6">
    <location>
        <begin position="294"/>
        <end position="520"/>
    </location>
</feature>
<dbReference type="AlphaFoldDB" id="A0ABD3QUN3"/>
<accession>A0ABD3QUN3</accession>
<feature type="domain" description="ABC transporter" evidence="6">
    <location>
        <begin position="1"/>
        <end position="222"/>
    </location>
</feature>
<dbReference type="InterPro" id="IPR032781">
    <property type="entry name" value="ABC_tran_Xtn"/>
</dbReference>
<comment type="caution">
    <text evidence="7">The sequence shown here is derived from an EMBL/GenBank/DDBJ whole genome shotgun (WGS) entry which is preliminary data.</text>
</comment>
<feature type="region of interest" description="Disordered" evidence="5">
    <location>
        <begin position="493"/>
        <end position="598"/>
    </location>
</feature>
<keyword evidence="4" id="KW-0175">Coiled coil</keyword>
<dbReference type="GO" id="GO:0005524">
    <property type="term" value="F:ATP binding"/>
    <property type="evidence" value="ECO:0007669"/>
    <property type="project" value="UniProtKB-KW"/>
</dbReference>
<name>A0ABD3QUN3_9STRA</name>
<evidence type="ECO:0000259" key="6">
    <source>
        <dbReference type="PROSITE" id="PS50893"/>
    </source>
</evidence>
<feature type="compositionally biased region" description="Low complexity" evidence="5">
    <location>
        <begin position="533"/>
        <end position="547"/>
    </location>
</feature>
<dbReference type="InterPro" id="IPR050611">
    <property type="entry name" value="ABCF"/>
</dbReference>
<dbReference type="EMBL" id="JALLPJ020000053">
    <property type="protein sequence ID" value="KAL3804114.1"/>
    <property type="molecule type" value="Genomic_DNA"/>
</dbReference>
<dbReference type="Proteomes" id="UP001530400">
    <property type="component" value="Unassembled WGS sequence"/>
</dbReference>
<keyword evidence="2" id="KW-0547">Nucleotide-binding</keyword>
<dbReference type="InterPro" id="IPR027417">
    <property type="entry name" value="P-loop_NTPase"/>
</dbReference>
<keyword evidence="8" id="KW-1185">Reference proteome</keyword>
<evidence type="ECO:0000313" key="8">
    <source>
        <dbReference type="Proteomes" id="UP001530400"/>
    </source>
</evidence>
<evidence type="ECO:0000256" key="2">
    <source>
        <dbReference type="ARBA" id="ARBA00022741"/>
    </source>
</evidence>
<evidence type="ECO:0000256" key="3">
    <source>
        <dbReference type="ARBA" id="ARBA00022840"/>
    </source>
</evidence>
<dbReference type="Gene3D" id="3.40.50.300">
    <property type="entry name" value="P-loop containing nucleotide triphosphate hydrolases"/>
    <property type="match status" value="2"/>
</dbReference>
<dbReference type="FunFam" id="3.40.50.300:FF:000104">
    <property type="entry name" value="ATP-binding cassette sub-family F member 3"/>
    <property type="match status" value="1"/>
</dbReference>
<dbReference type="PANTHER" id="PTHR19211:SF15">
    <property type="entry name" value="ATP-BINDING CASSETTE SUB-FAMILY F MEMBER 2"/>
    <property type="match status" value="1"/>
</dbReference>
<dbReference type="PANTHER" id="PTHR19211">
    <property type="entry name" value="ATP-BINDING TRANSPORT PROTEIN-RELATED"/>
    <property type="match status" value="1"/>
</dbReference>
<protein>
    <recommendedName>
        <fullName evidence="6">ABC transporter domain-containing protein</fullName>
    </recommendedName>
</protein>
<reference evidence="7 8" key="1">
    <citation type="submission" date="2024-10" db="EMBL/GenBank/DDBJ databases">
        <title>Updated reference genomes for cyclostephanoid diatoms.</title>
        <authorList>
            <person name="Roberts W.R."/>
            <person name="Alverson A.J."/>
        </authorList>
    </citation>
    <scope>NUCLEOTIDE SEQUENCE [LARGE SCALE GENOMIC DNA]</scope>
    <source>
        <strain evidence="7 8">AJA010-31</strain>
    </source>
</reference>
<dbReference type="CDD" id="cd03221">
    <property type="entry name" value="ABCF_EF-3"/>
    <property type="match status" value="2"/>
</dbReference>
<evidence type="ECO:0000256" key="4">
    <source>
        <dbReference type="SAM" id="Coils"/>
    </source>
</evidence>
<dbReference type="PROSITE" id="PS50893">
    <property type="entry name" value="ABC_TRANSPORTER_2"/>
    <property type="match status" value="2"/>
</dbReference>
<proteinExistence type="predicted"/>
<keyword evidence="3" id="KW-0067">ATP-binding</keyword>
<dbReference type="Pfam" id="PF12848">
    <property type="entry name" value="ABC_tran_Xtn"/>
    <property type="match status" value="1"/>
</dbReference>
<gene>
    <name evidence="7" type="ORF">ACHAWO_013698</name>
</gene>
<keyword evidence="1" id="KW-0677">Repeat</keyword>
<evidence type="ECO:0000256" key="5">
    <source>
        <dbReference type="SAM" id="MobiDB-lite"/>
    </source>
</evidence>
<dbReference type="PROSITE" id="PS00211">
    <property type="entry name" value="ABC_TRANSPORTER_1"/>
    <property type="match status" value="1"/>
</dbReference>
<organism evidence="7 8">
    <name type="scientific">Cyclotella atomus</name>
    <dbReference type="NCBI Taxonomy" id="382360"/>
    <lineage>
        <taxon>Eukaryota</taxon>
        <taxon>Sar</taxon>
        <taxon>Stramenopiles</taxon>
        <taxon>Ochrophyta</taxon>
        <taxon>Bacillariophyta</taxon>
        <taxon>Coscinodiscophyceae</taxon>
        <taxon>Thalassiosirophycidae</taxon>
        <taxon>Stephanodiscales</taxon>
        <taxon>Stephanodiscaceae</taxon>
        <taxon>Cyclotella</taxon>
    </lineage>
</organism>
<sequence length="598" mass="67266">MKALGVRAIPIPSGIDIFHLKEEVEPSSTLTAIEAVMEVDEERARLEREVEDLNVALTKLTEEEGGGEDDDGMTMDEKQEILMDMLTVTYERLDALDADTAETRARSILTGLGFTHAMQGKFTGDFSGGWRMRVSLARALFIQPTLLLLDEPTNHLDMEAVIWLEDYLSKWDKILLLISHSQDFLNNVTTHTIHFTNKRKLEYYDGNYDQFVKTKSELEENQMKQYSWEQDQIKSMKEYIARFGHGTSKNAKQAQSKQKVLDKMVRGGLTEKPEVEKVLNFKFPDPGHLPPPVLAFHDVSFGYPNCEPLYTDVNFGVDLDSRVALVGPNGAGKTTLVKLMSGELQPTLGDIRPHGHLKIGRFTQHFVDVLNLEQTPLEFFDTVYPGTPREDQRKYLGRFGISGKMQMQKMAELSDGQKSRVVEPTNHLDMESIDALAKAVNEFEGGMVLVSHDMRLISQVAKEIWICDHKTITMYKGDIQNFKMDMRAQMHLDDDKEAKSKSGGKGKLRGDASVMKKSDDDLAKEKAKKEAPKASQNGNGKKSGSGSLESLLAPKQRGESEVIDAWDVQDVKESLPPVEEPQAPAPKKYIPPHLRNKQ</sequence>
<dbReference type="InterPro" id="IPR003439">
    <property type="entry name" value="ABC_transporter-like_ATP-bd"/>
</dbReference>
<feature type="compositionally biased region" description="Basic and acidic residues" evidence="5">
    <location>
        <begin position="508"/>
        <end position="532"/>
    </location>
</feature>
<dbReference type="FunFam" id="3.40.50.300:FF:000011">
    <property type="entry name" value="Putative ABC transporter ATP-binding component"/>
    <property type="match status" value="1"/>
</dbReference>
<evidence type="ECO:0000256" key="1">
    <source>
        <dbReference type="ARBA" id="ARBA00022737"/>
    </source>
</evidence>
<evidence type="ECO:0000313" key="7">
    <source>
        <dbReference type="EMBL" id="KAL3804114.1"/>
    </source>
</evidence>
<dbReference type="InterPro" id="IPR017871">
    <property type="entry name" value="ABC_transporter-like_CS"/>
</dbReference>